<comment type="caution">
    <text evidence="10">The sequence shown here is derived from an EMBL/GenBank/DDBJ whole genome shotgun (WGS) entry which is preliminary data.</text>
</comment>
<name>A0A317PEY7_9HYPH</name>
<evidence type="ECO:0000256" key="5">
    <source>
        <dbReference type="SAM" id="MobiDB-lite"/>
    </source>
</evidence>
<comment type="subcellular location">
    <subcellularLocation>
        <location evidence="1">Membrane</location>
    </subcellularLocation>
</comment>
<dbReference type="GO" id="GO:0007165">
    <property type="term" value="P:signal transduction"/>
    <property type="evidence" value="ECO:0007669"/>
    <property type="project" value="UniProtKB-KW"/>
</dbReference>
<feature type="domain" description="PAC" evidence="8">
    <location>
        <begin position="202"/>
        <end position="256"/>
    </location>
</feature>
<dbReference type="Proteomes" id="UP000246352">
    <property type="component" value="Unassembled WGS sequence"/>
</dbReference>
<feature type="domain" description="Methyl-accepting transducer" evidence="6">
    <location>
        <begin position="302"/>
        <end position="531"/>
    </location>
</feature>
<comment type="similarity">
    <text evidence="3">Belongs to the methyl-accepting chemotaxis (MCP) protein family.</text>
</comment>
<evidence type="ECO:0000259" key="9">
    <source>
        <dbReference type="PROSITE" id="PS50885"/>
    </source>
</evidence>
<dbReference type="GO" id="GO:0016020">
    <property type="term" value="C:membrane"/>
    <property type="evidence" value="ECO:0007669"/>
    <property type="project" value="UniProtKB-SubCell"/>
</dbReference>
<dbReference type="PROSITE" id="PS50885">
    <property type="entry name" value="HAMP"/>
    <property type="match status" value="1"/>
</dbReference>
<dbReference type="PROSITE" id="PS50111">
    <property type="entry name" value="CHEMOTAXIS_TRANSDUC_2"/>
    <property type="match status" value="1"/>
</dbReference>
<dbReference type="SUPFAM" id="SSF55785">
    <property type="entry name" value="PYP-like sensor domain (PAS domain)"/>
    <property type="match status" value="2"/>
</dbReference>
<dbReference type="EMBL" id="QGTR01000006">
    <property type="protein sequence ID" value="PWV97512.1"/>
    <property type="molecule type" value="Genomic_DNA"/>
</dbReference>
<evidence type="ECO:0000259" key="8">
    <source>
        <dbReference type="PROSITE" id="PS50113"/>
    </source>
</evidence>
<dbReference type="InterPro" id="IPR035965">
    <property type="entry name" value="PAS-like_dom_sf"/>
</dbReference>
<dbReference type="CDD" id="cd00130">
    <property type="entry name" value="PAS"/>
    <property type="match status" value="2"/>
</dbReference>
<dbReference type="InterPro" id="IPR000700">
    <property type="entry name" value="PAS-assoc_C"/>
</dbReference>
<evidence type="ECO:0000256" key="1">
    <source>
        <dbReference type="ARBA" id="ARBA00004370"/>
    </source>
</evidence>
<dbReference type="InterPro" id="IPR003660">
    <property type="entry name" value="HAMP_dom"/>
</dbReference>
<proteinExistence type="inferred from homology"/>
<dbReference type="Pfam" id="PF00015">
    <property type="entry name" value="MCPsignal"/>
    <property type="match status" value="1"/>
</dbReference>
<dbReference type="FunFam" id="1.10.287.950:FF:000001">
    <property type="entry name" value="Methyl-accepting chemotaxis sensory transducer"/>
    <property type="match status" value="1"/>
</dbReference>
<dbReference type="Gene3D" id="1.10.287.950">
    <property type="entry name" value="Methyl-accepting chemotaxis protein"/>
    <property type="match status" value="1"/>
</dbReference>
<organism evidence="10 11">
    <name type="scientific">Hoeflea marina</name>
    <dbReference type="NCBI Taxonomy" id="274592"/>
    <lineage>
        <taxon>Bacteria</taxon>
        <taxon>Pseudomonadati</taxon>
        <taxon>Pseudomonadota</taxon>
        <taxon>Alphaproteobacteria</taxon>
        <taxon>Hyphomicrobiales</taxon>
        <taxon>Rhizobiaceae</taxon>
        <taxon>Hoeflea</taxon>
    </lineage>
</organism>
<feature type="domain" description="HAMP" evidence="9">
    <location>
        <begin position="251"/>
        <end position="297"/>
    </location>
</feature>
<dbReference type="Gene3D" id="3.30.450.20">
    <property type="entry name" value="PAS domain"/>
    <property type="match status" value="2"/>
</dbReference>
<dbReference type="PROSITE" id="PS50113">
    <property type="entry name" value="PAC"/>
    <property type="match status" value="1"/>
</dbReference>
<evidence type="ECO:0000313" key="11">
    <source>
        <dbReference type="Proteomes" id="UP000246352"/>
    </source>
</evidence>
<feature type="region of interest" description="Disordered" evidence="5">
    <location>
        <begin position="563"/>
        <end position="611"/>
    </location>
</feature>
<dbReference type="InterPro" id="IPR001610">
    <property type="entry name" value="PAC"/>
</dbReference>
<dbReference type="Pfam" id="PF08447">
    <property type="entry name" value="PAS_3"/>
    <property type="match status" value="2"/>
</dbReference>
<accession>A0A317PEY7</accession>
<evidence type="ECO:0000259" key="7">
    <source>
        <dbReference type="PROSITE" id="PS50112"/>
    </source>
</evidence>
<dbReference type="AlphaFoldDB" id="A0A317PEY7"/>
<dbReference type="SMART" id="SM00283">
    <property type="entry name" value="MA"/>
    <property type="match status" value="1"/>
</dbReference>
<keyword evidence="4" id="KW-0807">Transducer</keyword>
<dbReference type="RefSeq" id="WP_110033826.1">
    <property type="nucleotide sequence ID" value="NZ_QGTR01000006.1"/>
</dbReference>
<dbReference type="PANTHER" id="PTHR43531:SF11">
    <property type="entry name" value="METHYL-ACCEPTING CHEMOTAXIS PROTEIN 3"/>
    <property type="match status" value="1"/>
</dbReference>
<evidence type="ECO:0000256" key="4">
    <source>
        <dbReference type="PROSITE-ProRule" id="PRU00284"/>
    </source>
</evidence>
<evidence type="ECO:0000259" key="6">
    <source>
        <dbReference type="PROSITE" id="PS50111"/>
    </source>
</evidence>
<dbReference type="OrthoDB" id="3289104at2"/>
<dbReference type="InterPro" id="IPR000014">
    <property type="entry name" value="PAS"/>
</dbReference>
<dbReference type="CDD" id="cd11386">
    <property type="entry name" value="MCP_signal"/>
    <property type="match status" value="1"/>
</dbReference>
<evidence type="ECO:0000256" key="3">
    <source>
        <dbReference type="ARBA" id="ARBA00029447"/>
    </source>
</evidence>
<dbReference type="PANTHER" id="PTHR43531">
    <property type="entry name" value="PROTEIN ICFG"/>
    <property type="match status" value="1"/>
</dbReference>
<evidence type="ECO:0000256" key="2">
    <source>
        <dbReference type="ARBA" id="ARBA00022500"/>
    </source>
</evidence>
<dbReference type="SMART" id="SM00086">
    <property type="entry name" value="PAC"/>
    <property type="match status" value="2"/>
</dbReference>
<feature type="compositionally biased region" description="Low complexity" evidence="5">
    <location>
        <begin position="563"/>
        <end position="574"/>
    </location>
</feature>
<evidence type="ECO:0000313" key="10">
    <source>
        <dbReference type="EMBL" id="PWV97512.1"/>
    </source>
</evidence>
<gene>
    <name evidence="10" type="ORF">DFR52_10635</name>
</gene>
<dbReference type="SUPFAM" id="SSF58104">
    <property type="entry name" value="Methyl-accepting chemotaxis protein (MCP) signaling domain"/>
    <property type="match status" value="1"/>
</dbReference>
<dbReference type="InterPro" id="IPR013655">
    <property type="entry name" value="PAS_fold_3"/>
</dbReference>
<dbReference type="GO" id="GO:0006935">
    <property type="term" value="P:chemotaxis"/>
    <property type="evidence" value="ECO:0007669"/>
    <property type="project" value="UniProtKB-KW"/>
</dbReference>
<keyword evidence="11" id="KW-1185">Reference proteome</keyword>
<keyword evidence="2" id="KW-0145">Chemotaxis</keyword>
<dbReference type="InterPro" id="IPR004089">
    <property type="entry name" value="MCPsignal_dom"/>
</dbReference>
<dbReference type="NCBIfam" id="TIGR00229">
    <property type="entry name" value="sensory_box"/>
    <property type="match status" value="2"/>
</dbReference>
<dbReference type="PROSITE" id="PS50112">
    <property type="entry name" value="PAS"/>
    <property type="match status" value="1"/>
</dbReference>
<feature type="compositionally biased region" description="Polar residues" evidence="5">
    <location>
        <begin position="601"/>
        <end position="611"/>
    </location>
</feature>
<reference evidence="10 11" key="1">
    <citation type="submission" date="2018-05" db="EMBL/GenBank/DDBJ databases">
        <title>Genomic Encyclopedia of Type Strains, Phase IV (KMG-IV): sequencing the most valuable type-strain genomes for metagenomic binning, comparative biology and taxonomic classification.</title>
        <authorList>
            <person name="Goeker M."/>
        </authorList>
    </citation>
    <scope>NUCLEOTIDE SEQUENCE [LARGE SCALE GENOMIC DNA]</scope>
    <source>
        <strain evidence="10 11">DSM 16791</strain>
    </source>
</reference>
<dbReference type="InterPro" id="IPR051310">
    <property type="entry name" value="MCP_chemotaxis"/>
</dbReference>
<protein>
    <submittedName>
        <fullName evidence="10">Methyl-accepting chemotaxis sensory transducer with Pas/Pac sensor</fullName>
    </submittedName>
</protein>
<feature type="domain" description="PAS" evidence="7">
    <location>
        <begin position="24"/>
        <end position="64"/>
    </location>
</feature>
<sequence length="611" mass="65329">MAVWDRFGSDAKAVLSAVSKSQAIIEFDLAGNILSANDNFCQAMGYQLSDIIGKHHRIFVEPADAASADYAAFWAGLGRGDFDQRQYKRIGKGGREVWIEASYNPVSRGGKPYKVVKFATDITAQRLRSAEESGKLEAISRAQAVIEFTPAGDILTANGNFLDAMGYQMSELAGRHHRVFCEPAYAASADYAHFWERLRKGEYIAAEFLRCGKNGRQVYIQASYNPIFDMNGKVFKVVKFATDITQRVINVNHLAHALQSLADGDLAQSLPDPFSPALEQLRVDFNGAAAKLSAAMRSVGDNASAIAAGSAEIRAAADDLAQRTETQAASIVETAASLAEITATVANSSTRAEEAGMLVQKTRSNAETSGTIVSKAIAAMGQIETSSREITNIIGVIDDIAFQTNLLALNAGVEAARAGEAGRGFAVVAQEVRELAQRTATAAKEIKNLIHQSGQQVQDGVSLVGQTGQALQEIVTQVQEINTNVAAIVEGSREQAIGLQHINSAVNAMDEGTQKNAAMVEQSTAASHNLAAEAEALFSLLRQFRTDGNPAAARSFAAIPRQQLQAAPPRQPLAVRTQPEPQPVAARNPAPAHAYSGNAALKTNQDSWEEF</sequence>